<gene>
    <name evidence="3" type="ORF">PYX00_007618</name>
</gene>
<reference evidence="3" key="1">
    <citation type="journal article" date="2024" name="Gigascience">
        <title>Chromosome-level genome of the poultry shaft louse Menopon gallinae provides insight into the host-switching and adaptive evolution of parasitic lice.</title>
        <authorList>
            <person name="Xu Y."/>
            <person name="Ma L."/>
            <person name="Liu S."/>
            <person name="Liang Y."/>
            <person name="Liu Q."/>
            <person name="He Z."/>
            <person name="Tian L."/>
            <person name="Duan Y."/>
            <person name="Cai W."/>
            <person name="Li H."/>
            <person name="Song F."/>
        </authorList>
    </citation>
    <scope>NUCLEOTIDE SEQUENCE</scope>
    <source>
        <strain evidence="3">Cailab_2023a</strain>
    </source>
</reference>
<comment type="caution">
    <text evidence="3">The sequence shown here is derived from an EMBL/GenBank/DDBJ whole genome shotgun (WGS) entry which is preliminary data.</text>
</comment>
<evidence type="ECO:0000313" key="3">
    <source>
        <dbReference type="EMBL" id="KAL0270100.1"/>
    </source>
</evidence>
<dbReference type="PANTHER" id="PTHR21261">
    <property type="entry name" value="BEAT PROTEIN"/>
    <property type="match status" value="1"/>
</dbReference>
<feature type="domain" description="CD80-like immunoglobulin C2-set" evidence="2">
    <location>
        <begin position="55"/>
        <end position="102"/>
    </location>
</feature>
<evidence type="ECO:0000256" key="1">
    <source>
        <dbReference type="ARBA" id="ARBA00023157"/>
    </source>
</evidence>
<name>A0AAW2HKZ7_9NEOP</name>
<proteinExistence type="predicted"/>
<organism evidence="3">
    <name type="scientific">Menopon gallinae</name>
    <name type="common">poultry shaft louse</name>
    <dbReference type="NCBI Taxonomy" id="328185"/>
    <lineage>
        <taxon>Eukaryota</taxon>
        <taxon>Metazoa</taxon>
        <taxon>Ecdysozoa</taxon>
        <taxon>Arthropoda</taxon>
        <taxon>Hexapoda</taxon>
        <taxon>Insecta</taxon>
        <taxon>Pterygota</taxon>
        <taxon>Neoptera</taxon>
        <taxon>Paraneoptera</taxon>
        <taxon>Psocodea</taxon>
        <taxon>Troctomorpha</taxon>
        <taxon>Phthiraptera</taxon>
        <taxon>Amblycera</taxon>
        <taxon>Menoponidae</taxon>
        <taxon>Menopon</taxon>
    </lineage>
</organism>
<sequence>MRKSAEILIRNWRENFPGNTANLPAEMIFKIAGGNPASAKIEWMFSGMPKTDPVITGLKSMYSVGEFVHANCTSAESYPVAALRWYINDNQIEPWQLQRYAVEEGDEREVRPSTLGISFQADYNHFPGKGLTMHLRCVAQVEDVIRQTSYAAKLAELDLDKYAQGLLRNSGNI</sequence>
<accession>A0AAW2HKZ7</accession>
<dbReference type="AlphaFoldDB" id="A0AAW2HKZ7"/>
<dbReference type="Pfam" id="PF08205">
    <property type="entry name" value="C2-set_2"/>
    <property type="match status" value="1"/>
</dbReference>
<evidence type="ECO:0000259" key="2">
    <source>
        <dbReference type="Pfam" id="PF08205"/>
    </source>
</evidence>
<dbReference type="PANTHER" id="PTHR21261:SF15">
    <property type="entry name" value="BEATEN PATH IIIA, ISOFORM D-RELATED"/>
    <property type="match status" value="1"/>
</dbReference>
<keyword evidence="1" id="KW-1015">Disulfide bond</keyword>
<dbReference type="InterPro" id="IPR013783">
    <property type="entry name" value="Ig-like_fold"/>
</dbReference>
<protein>
    <recommendedName>
        <fullName evidence="2">CD80-like immunoglobulin C2-set domain-containing protein</fullName>
    </recommendedName>
</protein>
<dbReference type="EMBL" id="JARGDH010000004">
    <property type="protein sequence ID" value="KAL0270100.1"/>
    <property type="molecule type" value="Genomic_DNA"/>
</dbReference>
<dbReference type="InterPro" id="IPR013162">
    <property type="entry name" value="CD80_C2-set"/>
</dbReference>
<dbReference type="Gene3D" id="2.60.40.10">
    <property type="entry name" value="Immunoglobulins"/>
    <property type="match status" value="1"/>
</dbReference>